<evidence type="ECO:0000256" key="1">
    <source>
        <dbReference type="SAM" id="MobiDB-lite"/>
    </source>
</evidence>
<organism evidence="2 3">
    <name type="scientific">Plasmodium inui San Antonio 1</name>
    <dbReference type="NCBI Taxonomy" id="1237626"/>
    <lineage>
        <taxon>Eukaryota</taxon>
        <taxon>Sar</taxon>
        <taxon>Alveolata</taxon>
        <taxon>Apicomplexa</taxon>
        <taxon>Aconoidasida</taxon>
        <taxon>Haemosporida</taxon>
        <taxon>Plasmodiidae</taxon>
        <taxon>Plasmodium</taxon>
        <taxon>Plasmodium (Plasmodium)</taxon>
    </lineage>
</organism>
<feature type="compositionally biased region" description="Basic and acidic residues" evidence="1">
    <location>
        <begin position="291"/>
        <end position="326"/>
    </location>
</feature>
<feature type="region of interest" description="Disordered" evidence="1">
    <location>
        <begin position="349"/>
        <end position="375"/>
    </location>
</feature>
<gene>
    <name evidence="2" type="ORF">C922_05826</name>
</gene>
<reference evidence="2 3" key="1">
    <citation type="submission" date="2013-02" db="EMBL/GenBank/DDBJ databases">
        <title>The Genome Sequence of Plasmodium inui San Antonio 1.</title>
        <authorList>
            <consortium name="The Broad Institute Genome Sequencing Platform"/>
            <consortium name="The Broad Institute Genome Sequencing Center for Infectious Disease"/>
            <person name="Neafsey D."/>
            <person name="Cheeseman I."/>
            <person name="Volkman S."/>
            <person name="Adams J."/>
            <person name="Walker B."/>
            <person name="Young S.K."/>
            <person name="Zeng Q."/>
            <person name="Gargeya S."/>
            <person name="Fitzgerald M."/>
            <person name="Haas B."/>
            <person name="Abouelleil A."/>
            <person name="Alvarado L."/>
            <person name="Arachchi H.M."/>
            <person name="Berlin A.M."/>
            <person name="Chapman S.B."/>
            <person name="Dewar J."/>
            <person name="Goldberg J."/>
            <person name="Griggs A."/>
            <person name="Gujja S."/>
            <person name="Hansen M."/>
            <person name="Howarth C."/>
            <person name="Imamovic A."/>
            <person name="Larimer J."/>
            <person name="McCowan C."/>
            <person name="Murphy C."/>
            <person name="Neiman D."/>
            <person name="Pearson M."/>
            <person name="Priest M."/>
            <person name="Roberts A."/>
            <person name="Saif S."/>
            <person name="Shea T."/>
            <person name="Sisk P."/>
            <person name="Sykes S."/>
            <person name="Wortman J."/>
            <person name="Nusbaum C."/>
            <person name="Birren B."/>
        </authorList>
    </citation>
    <scope>NUCLEOTIDE SEQUENCE [LARGE SCALE GENOMIC DNA]</scope>
    <source>
        <strain evidence="2 3">San Antonio 1</strain>
    </source>
</reference>
<dbReference type="GeneID" id="20041100"/>
<feature type="compositionally biased region" description="Basic and acidic residues" evidence="1">
    <location>
        <begin position="355"/>
        <end position="375"/>
    </location>
</feature>
<dbReference type="VEuPathDB" id="PlasmoDB:C922_05826"/>
<proteinExistence type="predicted"/>
<sequence length="873" mass="100062">MSWNVDSAYKAALSPDSGLCSIYKSRNRGKVVKEAGLHLKQSAKITDEEVKDELGPGGDSPTRDIVAAAIHFLIINRAVKTNRKGTTKVGTFTHLRNGKDIDIKQKDQSLRKLPSLGKDEVLIGKGILTGVACTVIQSAVRTRKISGESNSLKSDYGLSKKKLSRKHRCLSSVEVSTRNKSSKRSPSLSTIDAIFEEEFSEEDTSVSSVETITKEEVWGKVNTTGRIHVVDREERMARDDSLSKSSCDTTETVLVESGSPCKVGPAIRDRTSTRDDISSADDYNSLYSSGRRRDVNSTRVSKEEGSSSSRDDTYRRYDSSEVYGQRKESEIEAARTVYNRVKSVRRSPLYSQKSAKSDVDTLDDIRKRTKKQKQDETKKHIYITCKRDMQKRLRAATGTYTPKEKFEQEAYDYTYDTTADTYCEEGLSREEFYIKRSNEMYRRMQKVRQSYALRRKPSQAEIDSIDDIISGNESSKREHTSEKLHVQEPDDVQEGFVHMNDGETLLRDGLFKKEYTSYQATLQIKDDFSEQSTKLHQAKFKMTGSSMNTNDKLGREELFGKDISGNSIDLLNKEELMREEHLINTIYVTCSKSLYKKMQYLDECGLLDSYGNKAEPENDNGVYITENNRLFKKINNISADGFTPDEDVSAIVDEYAENLYLRCQNSLFKRIHHRGEGDLENIKELLKRKEKEDSSESVNEKILPQERKQTIYLYLHEEEKDKDPDKNKNDWVIYKRIEARKVKVELLDVQTMNKLDVTTVDSVYKETEEALMRSVLEPAKKMMRPKVEAAEESLMKNVMGLQEKTTKSNIKETMKKVAKYGVFYKRCGTVNRYYHKGSIQMVYNSISSGGEHMFYFSPCRRLERWLPVDNSEK</sequence>
<evidence type="ECO:0000313" key="2">
    <source>
        <dbReference type="EMBL" id="EUD63793.1"/>
    </source>
</evidence>
<feature type="region of interest" description="Disordered" evidence="1">
    <location>
        <begin position="463"/>
        <end position="484"/>
    </location>
</feature>
<feature type="region of interest" description="Disordered" evidence="1">
    <location>
        <begin position="264"/>
        <end position="326"/>
    </location>
</feature>
<dbReference type="RefSeq" id="XP_008819619.1">
    <property type="nucleotide sequence ID" value="XM_008821397.1"/>
</dbReference>
<protein>
    <submittedName>
        <fullName evidence="2">Uncharacterized protein</fullName>
    </submittedName>
</protein>
<name>W6ZWW8_9APIC</name>
<dbReference type="AlphaFoldDB" id="W6ZWW8"/>
<feature type="compositionally biased region" description="Basic and acidic residues" evidence="1">
    <location>
        <begin position="267"/>
        <end position="277"/>
    </location>
</feature>
<dbReference type="EMBL" id="KI965670">
    <property type="protein sequence ID" value="EUD63793.1"/>
    <property type="molecule type" value="Genomic_DNA"/>
</dbReference>
<evidence type="ECO:0000313" key="3">
    <source>
        <dbReference type="Proteomes" id="UP000030640"/>
    </source>
</evidence>
<keyword evidence="3" id="KW-1185">Reference proteome</keyword>
<accession>W6ZWW8</accession>
<dbReference type="Proteomes" id="UP000030640">
    <property type="component" value="Unassembled WGS sequence"/>
</dbReference>
<feature type="compositionally biased region" description="Basic and acidic residues" evidence="1">
    <location>
        <begin position="474"/>
        <end position="484"/>
    </location>
</feature>